<name>A0ABY5U661_LACSH</name>
<dbReference type="InterPro" id="IPR050638">
    <property type="entry name" value="AA-Vitamin_Transporters"/>
</dbReference>
<evidence type="ECO:0000313" key="8">
    <source>
        <dbReference type="EMBL" id="UWE05109.1"/>
    </source>
</evidence>
<evidence type="ECO:0000256" key="5">
    <source>
        <dbReference type="ARBA" id="ARBA00023136"/>
    </source>
</evidence>
<keyword evidence="5 6" id="KW-0472">Membrane</keyword>
<dbReference type="InterPro" id="IPR037185">
    <property type="entry name" value="EmrE-like"/>
</dbReference>
<feature type="transmembrane region" description="Helical" evidence="6">
    <location>
        <begin position="41"/>
        <end position="63"/>
    </location>
</feature>
<keyword evidence="3 6" id="KW-0812">Transmembrane</keyword>
<feature type="transmembrane region" description="Helical" evidence="6">
    <location>
        <begin position="281"/>
        <end position="299"/>
    </location>
</feature>
<evidence type="ECO:0000256" key="1">
    <source>
        <dbReference type="ARBA" id="ARBA00004127"/>
    </source>
</evidence>
<evidence type="ECO:0000259" key="7">
    <source>
        <dbReference type="Pfam" id="PF00892"/>
    </source>
</evidence>
<feature type="transmembrane region" description="Helical" evidence="6">
    <location>
        <begin position="257"/>
        <end position="275"/>
    </location>
</feature>
<feature type="transmembrane region" description="Helical" evidence="6">
    <location>
        <begin position="83"/>
        <end position="101"/>
    </location>
</feature>
<accession>A0ABY5U661</accession>
<gene>
    <name evidence="8" type="ORF">NYR52_08340</name>
</gene>
<proteinExistence type="inferred from homology"/>
<comment type="similarity">
    <text evidence="2">Belongs to the EamA transporter family.</text>
</comment>
<feature type="transmembrane region" description="Helical" evidence="6">
    <location>
        <begin position="221"/>
        <end position="245"/>
    </location>
</feature>
<feature type="domain" description="EamA" evidence="7">
    <location>
        <begin position="12"/>
        <end position="152"/>
    </location>
</feature>
<dbReference type="EMBL" id="CP103866">
    <property type="protein sequence ID" value="UWE05109.1"/>
    <property type="molecule type" value="Genomic_DNA"/>
</dbReference>
<feature type="transmembrane region" description="Helical" evidence="6">
    <location>
        <begin position="194"/>
        <end position="215"/>
    </location>
</feature>
<feature type="transmembrane region" description="Helical" evidence="6">
    <location>
        <begin position="161"/>
        <end position="182"/>
    </location>
</feature>
<dbReference type="RefSeq" id="WP_259436700.1">
    <property type="nucleotide sequence ID" value="NZ_CP103866.1"/>
</dbReference>
<evidence type="ECO:0000256" key="6">
    <source>
        <dbReference type="SAM" id="Phobius"/>
    </source>
</evidence>
<dbReference type="Pfam" id="PF00892">
    <property type="entry name" value="EamA"/>
    <property type="match status" value="2"/>
</dbReference>
<feature type="transmembrane region" description="Helical" evidence="6">
    <location>
        <begin position="107"/>
        <end position="127"/>
    </location>
</feature>
<keyword evidence="4 6" id="KW-1133">Transmembrane helix</keyword>
<evidence type="ECO:0000256" key="3">
    <source>
        <dbReference type="ARBA" id="ARBA00022692"/>
    </source>
</evidence>
<feature type="domain" description="EamA" evidence="7">
    <location>
        <begin position="166"/>
        <end position="298"/>
    </location>
</feature>
<organism evidence="8 9">
    <name type="scientific">Laceyella sacchari</name>
    <name type="common">Thermoactinomyces thalpophilus</name>
    <dbReference type="NCBI Taxonomy" id="37482"/>
    <lineage>
        <taxon>Bacteria</taxon>
        <taxon>Bacillati</taxon>
        <taxon>Bacillota</taxon>
        <taxon>Bacilli</taxon>
        <taxon>Bacillales</taxon>
        <taxon>Thermoactinomycetaceae</taxon>
        <taxon>Laceyella</taxon>
    </lineage>
</organism>
<evidence type="ECO:0000256" key="4">
    <source>
        <dbReference type="ARBA" id="ARBA00022989"/>
    </source>
</evidence>
<keyword evidence="9" id="KW-1185">Reference proteome</keyword>
<reference evidence="8" key="1">
    <citation type="submission" date="2022-08" db="EMBL/GenBank/DDBJ databases">
        <title>The complete genome sequence of the thermophilic bacterium Laceyella sacchari FBKL4.010 reveals the basis for tetramethylpyrazine biosynthesis in Moutai-flavor Daqu.</title>
        <authorList>
            <person name="Li D."/>
            <person name="Huang W."/>
            <person name="Wang C."/>
            <person name="Qiu S."/>
        </authorList>
    </citation>
    <scope>NUCLEOTIDE SEQUENCE</scope>
    <source>
        <strain evidence="8">FBKL4.014</strain>
    </source>
</reference>
<dbReference type="PANTHER" id="PTHR32322:SF2">
    <property type="entry name" value="EAMA DOMAIN-CONTAINING PROTEIN"/>
    <property type="match status" value="1"/>
</dbReference>
<dbReference type="Proteomes" id="UP001058650">
    <property type="component" value="Chromosome"/>
</dbReference>
<evidence type="ECO:0000256" key="2">
    <source>
        <dbReference type="ARBA" id="ARBA00007362"/>
    </source>
</evidence>
<feature type="transmembrane region" description="Helical" evidence="6">
    <location>
        <begin position="134"/>
        <end position="155"/>
    </location>
</feature>
<dbReference type="SUPFAM" id="SSF103481">
    <property type="entry name" value="Multidrug resistance efflux transporter EmrE"/>
    <property type="match status" value="2"/>
</dbReference>
<evidence type="ECO:0000313" key="9">
    <source>
        <dbReference type="Proteomes" id="UP001058650"/>
    </source>
</evidence>
<dbReference type="PANTHER" id="PTHR32322">
    <property type="entry name" value="INNER MEMBRANE TRANSPORTER"/>
    <property type="match status" value="1"/>
</dbReference>
<sequence>MMKTRNRYQRVKGYGLVLIAASLWGISGAVAQNLFESARVSPEWLVVIRLLISGVLLLSLLAINKPEVRIWSIWKQRHDRLRLLLFGLAGLLGVQYTYFAAIHASNAATATVLQYLAPTLVVLFLAVRSKKRPGFAELVAVILSFTGTLLLVTGGDLGQLSISQAALFWGVGSAIALAFYTIQPASLLAQWGTPLIIGWGMVIGGVGFSFVHAPWDIEGQITVSALLSIAFIIIFGTLIAFTCYLESLKYIRPAETSILASAEPLTAVVLAVIWLHVPFGWVEWLGTCCIVATVFILSFEKRNIGEQL</sequence>
<comment type="subcellular location">
    <subcellularLocation>
        <location evidence="1">Endomembrane system</location>
        <topology evidence="1">Multi-pass membrane protein</topology>
    </subcellularLocation>
</comment>
<protein>
    <submittedName>
        <fullName evidence="8">EamA family transporter</fullName>
    </submittedName>
</protein>
<dbReference type="InterPro" id="IPR000620">
    <property type="entry name" value="EamA_dom"/>
</dbReference>